<organism evidence="1 2">
    <name type="scientific">Fusobacterium animalis ATCC 51191</name>
    <dbReference type="NCBI Taxonomy" id="997347"/>
    <lineage>
        <taxon>Bacteria</taxon>
        <taxon>Fusobacteriati</taxon>
        <taxon>Fusobacteriota</taxon>
        <taxon>Fusobacteriia</taxon>
        <taxon>Fusobacteriales</taxon>
        <taxon>Fusobacteriaceae</taxon>
        <taxon>Fusobacterium</taxon>
    </lineage>
</organism>
<keyword evidence="2" id="KW-1185">Reference proteome</keyword>
<gene>
    <name evidence="1" type="ORF">HMPREF9094_2109</name>
</gene>
<proteinExistence type="predicted"/>
<dbReference type="SUPFAM" id="SSF52402">
    <property type="entry name" value="Adenine nucleotide alpha hydrolases-like"/>
    <property type="match status" value="1"/>
</dbReference>
<dbReference type="GO" id="GO:0004808">
    <property type="term" value="F:tRNA (5-methylaminomethyl-2-thiouridylate)(34)-methyltransferase activity"/>
    <property type="evidence" value="ECO:0007669"/>
    <property type="project" value="UniProtKB-EC"/>
</dbReference>
<dbReference type="InterPro" id="IPR018317">
    <property type="entry name" value="QueC"/>
</dbReference>
<reference evidence="1 2" key="1">
    <citation type="submission" date="2011-05" db="EMBL/GenBank/DDBJ databases">
        <authorList>
            <person name="Muzny D."/>
            <person name="Qin X."/>
            <person name="Deng J."/>
            <person name="Jiang H."/>
            <person name="Liu Y."/>
            <person name="Qu J."/>
            <person name="Song X.-Z."/>
            <person name="Zhang L."/>
            <person name="Thornton R."/>
            <person name="Coyle M."/>
            <person name="Francisco L."/>
            <person name="Jackson L."/>
            <person name="Javaid M."/>
            <person name="Korchina V."/>
            <person name="Kovar C."/>
            <person name="Mata R."/>
            <person name="Mathew T."/>
            <person name="Ngo R."/>
            <person name="Nguyen L."/>
            <person name="Nguyen N."/>
            <person name="Okwuonu G."/>
            <person name="Ongeri F."/>
            <person name="Pham C."/>
            <person name="Simmons D."/>
            <person name="Wilczek-Boney K."/>
            <person name="Hale W."/>
            <person name="Jakkamsetti A."/>
            <person name="Pham P."/>
            <person name="Ruth R."/>
            <person name="San Lucas F."/>
            <person name="Warren J."/>
            <person name="Zhang J."/>
            <person name="Zhao Z."/>
            <person name="Zhou C."/>
            <person name="Zhu D."/>
            <person name="Lee S."/>
            <person name="Bess C."/>
            <person name="Blankenburg K."/>
            <person name="Forbes L."/>
            <person name="Fu Q."/>
            <person name="Gubbala S."/>
            <person name="Hirani K."/>
            <person name="Jayaseelan J.C."/>
            <person name="Lara F."/>
            <person name="Munidasa M."/>
            <person name="Palculict T."/>
            <person name="Patil S."/>
            <person name="Pu L.-L."/>
            <person name="Saada N."/>
            <person name="Tang L."/>
            <person name="Weissenberger G."/>
            <person name="Zhu Y."/>
            <person name="Hemphill L."/>
            <person name="Shang Y."/>
            <person name="Youmans B."/>
            <person name="Ayvaz T."/>
            <person name="Ross M."/>
            <person name="Santibanez J."/>
            <person name="Aqrawi P."/>
            <person name="Gross S."/>
            <person name="Joshi V."/>
            <person name="Fowler G."/>
            <person name="Nazareth L."/>
            <person name="Reid J."/>
            <person name="Worley K."/>
            <person name="Petrosino J."/>
            <person name="Highlander S."/>
            <person name="Gibbs R."/>
        </authorList>
    </citation>
    <scope>NUCLEOTIDE SEQUENCE [LARGE SCALE GENOMIC DNA]</scope>
    <source>
        <strain evidence="1 2">ATCC 51191</strain>
    </source>
</reference>
<dbReference type="EMBL" id="AFQD01000384">
    <property type="protein sequence ID" value="EGQ78861.1"/>
    <property type="molecule type" value="Genomic_DNA"/>
</dbReference>
<dbReference type="Pfam" id="PF06508">
    <property type="entry name" value="QueC"/>
    <property type="match status" value="1"/>
</dbReference>
<dbReference type="Proteomes" id="UP000005392">
    <property type="component" value="Unassembled WGS sequence"/>
</dbReference>
<sequence length="44" mass="4964">MEKIKALALFSGGLDSALAIKVVQEQGIEVIALNFVSHFFWWKK</sequence>
<dbReference type="HOGENOM" id="CLU_3216653_0_0_0"/>
<evidence type="ECO:0000313" key="1">
    <source>
        <dbReference type="EMBL" id="EGQ78861.1"/>
    </source>
</evidence>
<dbReference type="InterPro" id="IPR014729">
    <property type="entry name" value="Rossmann-like_a/b/a_fold"/>
</dbReference>
<name>F9EQA4_9FUSO</name>
<dbReference type="AlphaFoldDB" id="F9EQA4"/>
<keyword evidence="1" id="KW-0489">Methyltransferase</keyword>
<dbReference type="Gene3D" id="3.40.50.620">
    <property type="entry name" value="HUPs"/>
    <property type="match status" value="1"/>
</dbReference>
<dbReference type="PATRIC" id="fig|997347.4.peg.1945"/>
<dbReference type="EC" id="2.1.1.61" evidence="1"/>
<dbReference type="GO" id="GO:0032259">
    <property type="term" value="P:methylation"/>
    <property type="evidence" value="ECO:0007669"/>
    <property type="project" value="UniProtKB-KW"/>
</dbReference>
<comment type="caution">
    <text evidence="1">The sequence shown here is derived from an EMBL/GenBank/DDBJ whole genome shotgun (WGS) entry which is preliminary data.</text>
</comment>
<accession>F9EQA4</accession>
<protein>
    <submittedName>
        <fullName evidence="1">ThiI family protein</fullName>
        <ecNumber evidence="1">2.1.1.61</ecNumber>
    </submittedName>
</protein>
<keyword evidence="1" id="KW-0808">Transferase</keyword>
<evidence type="ECO:0000313" key="2">
    <source>
        <dbReference type="Proteomes" id="UP000005392"/>
    </source>
</evidence>